<sequence length="75" mass="8274">KQELAKATIGYFLSFDSGSRDLSDLRNMETICAGKNDWSEGFAIIFFSINVDDDVANDLDLLAVPQYGRNADHTG</sequence>
<comment type="caution">
    <text evidence="1">The sequence shown here is derived from an EMBL/GenBank/DDBJ whole genome shotgun (WGS) entry which is preliminary data.</text>
</comment>
<gene>
    <name evidence="1" type="ORF">CUMW_210550</name>
</gene>
<evidence type="ECO:0000313" key="1">
    <source>
        <dbReference type="EMBL" id="GAY61514.1"/>
    </source>
</evidence>
<dbReference type="EMBL" id="BDQV01000272">
    <property type="protein sequence ID" value="GAY61514.1"/>
    <property type="molecule type" value="Genomic_DNA"/>
</dbReference>
<feature type="non-terminal residue" evidence="1">
    <location>
        <position position="1"/>
    </location>
</feature>
<reference evidence="1 2" key="1">
    <citation type="journal article" date="2017" name="Front. Genet.">
        <title>Draft sequencing of the heterozygous diploid genome of Satsuma (Citrus unshiu Marc.) using a hybrid assembly approach.</title>
        <authorList>
            <person name="Shimizu T."/>
            <person name="Tanizawa Y."/>
            <person name="Mochizuki T."/>
            <person name="Nagasaki H."/>
            <person name="Yoshioka T."/>
            <person name="Toyoda A."/>
            <person name="Fujiyama A."/>
            <person name="Kaminuma E."/>
            <person name="Nakamura Y."/>
        </authorList>
    </citation>
    <scope>NUCLEOTIDE SEQUENCE [LARGE SCALE GENOMIC DNA]</scope>
    <source>
        <strain evidence="2">cv. Miyagawa wase</strain>
    </source>
</reference>
<name>A0A2H5QA50_CITUN</name>
<keyword evidence="2" id="KW-1185">Reference proteome</keyword>
<protein>
    <submittedName>
        <fullName evidence="1">Uncharacterized protein</fullName>
    </submittedName>
</protein>
<dbReference type="Proteomes" id="UP000236630">
    <property type="component" value="Unassembled WGS sequence"/>
</dbReference>
<organism evidence="1 2">
    <name type="scientific">Citrus unshiu</name>
    <name type="common">Satsuma mandarin</name>
    <name type="synonym">Citrus nobilis var. unshiu</name>
    <dbReference type="NCBI Taxonomy" id="55188"/>
    <lineage>
        <taxon>Eukaryota</taxon>
        <taxon>Viridiplantae</taxon>
        <taxon>Streptophyta</taxon>
        <taxon>Embryophyta</taxon>
        <taxon>Tracheophyta</taxon>
        <taxon>Spermatophyta</taxon>
        <taxon>Magnoliopsida</taxon>
        <taxon>eudicotyledons</taxon>
        <taxon>Gunneridae</taxon>
        <taxon>Pentapetalae</taxon>
        <taxon>rosids</taxon>
        <taxon>malvids</taxon>
        <taxon>Sapindales</taxon>
        <taxon>Rutaceae</taxon>
        <taxon>Aurantioideae</taxon>
        <taxon>Citrus</taxon>
    </lineage>
</organism>
<dbReference type="AlphaFoldDB" id="A0A2H5QA50"/>
<accession>A0A2H5QA50</accession>
<evidence type="ECO:0000313" key="2">
    <source>
        <dbReference type="Proteomes" id="UP000236630"/>
    </source>
</evidence>
<proteinExistence type="predicted"/>